<accession>A0A9W7ZNP2</accession>
<organism evidence="1 2">
    <name type="scientific">Mycoemilia scoparia</name>
    <dbReference type="NCBI Taxonomy" id="417184"/>
    <lineage>
        <taxon>Eukaryota</taxon>
        <taxon>Fungi</taxon>
        <taxon>Fungi incertae sedis</taxon>
        <taxon>Zoopagomycota</taxon>
        <taxon>Kickxellomycotina</taxon>
        <taxon>Kickxellomycetes</taxon>
        <taxon>Kickxellales</taxon>
        <taxon>Kickxellaceae</taxon>
        <taxon>Mycoemilia</taxon>
    </lineage>
</organism>
<comment type="caution">
    <text evidence="1">The sequence shown here is derived from an EMBL/GenBank/DDBJ whole genome shotgun (WGS) entry which is preliminary data.</text>
</comment>
<gene>
    <name evidence="1" type="ORF">H4219_005543</name>
</gene>
<reference evidence="1" key="1">
    <citation type="submission" date="2022-07" db="EMBL/GenBank/DDBJ databases">
        <title>Phylogenomic reconstructions and comparative analyses of Kickxellomycotina fungi.</title>
        <authorList>
            <person name="Reynolds N.K."/>
            <person name="Stajich J.E."/>
            <person name="Barry K."/>
            <person name="Grigoriev I.V."/>
            <person name="Crous P."/>
            <person name="Smith M.E."/>
        </authorList>
    </citation>
    <scope>NUCLEOTIDE SEQUENCE</scope>
    <source>
        <strain evidence="1">NBRC 100468</strain>
    </source>
</reference>
<dbReference type="Proteomes" id="UP001150538">
    <property type="component" value="Unassembled WGS sequence"/>
</dbReference>
<name>A0A9W7ZNP2_9FUNG</name>
<keyword evidence="2" id="KW-1185">Reference proteome</keyword>
<evidence type="ECO:0000313" key="2">
    <source>
        <dbReference type="Proteomes" id="UP001150538"/>
    </source>
</evidence>
<protein>
    <submittedName>
        <fullName evidence="1">Uncharacterized protein</fullName>
    </submittedName>
</protein>
<dbReference type="EMBL" id="JANBPU010000331">
    <property type="protein sequence ID" value="KAJ1912595.1"/>
    <property type="molecule type" value="Genomic_DNA"/>
</dbReference>
<dbReference type="AlphaFoldDB" id="A0A9W7ZNP2"/>
<proteinExistence type="predicted"/>
<evidence type="ECO:0000313" key="1">
    <source>
        <dbReference type="EMBL" id="KAJ1912595.1"/>
    </source>
</evidence>
<feature type="non-terminal residue" evidence="1">
    <location>
        <position position="1"/>
    </location>
</feature>
<sequence length="148" mass="17805">DDAERKHIDNQFTELVNHVLGSLKGLVRNFERFLDEISEGDFTSCWLERSEEERKKFFVLEEERVNRVMEQIKSIEAQMSKELASYGYKCRLNNIRELVKSYWDLSRNYSTVHKEISCDCYVCSQEVTFIDEVINYVYQNIYRFLIMK</sequence>